<dbReference type="PANTHER" id="PTHR15495:SF7">
    <property type="entry name" value="GPI INOSITOL-DEACYLASE"/>
    <property type="match status" value="1"/>
</dbReference>
<feature type="domain" description="GPI inositol-deacylase PGAP1-like alpha/beta" evidence="11">
    <location>
        <begin position="82"/>
        <end position="296"/>
    </location>
</feature>
<feature type="transmembrane region" description="Helical" evidence="10">
    <location>
        <begin position="1069"/>
        <end position="1089"/>
    </location>
</feature>
<feature type="transmembrane region" description="Helical" evidence="10">
    <location>
        <begin position="658"/>
        <end position="684"/>
    </location>
</feature>
<dbReference type="GO" id="GO:0006505">
    <property type="term" value="P:GPI anchor metabolic process"/>
    <property type="evidence" value="ECO:0007669"/>
    <property type="project" value="TreeGrafter"/>
</dbReference>
<dbReference type="EC" id="3.1.-.-" evidence="10"/>
<dbReference type="GO" id="GO:0005789">
    <property type="term" value="C:endoplasmic reticulum membrane"/>
    <property type="evidence" value="ECO:0007669"/>
    <property type="project" value="UniProtKB-SubCell"/>
</dbReference>
<gene>
    <name evidence="12" type="ORF">CDAUBV1_LOCUS7123</name>
</gene>
<feature type="transmembrane region" description="Helical" evidence="10">
    <location>
        <begin position="1042"/>
        <end position="1063"/>
    </location>
</feature>
<dbReference type="Pfam" id="PF24660">
    <property type="entry name" value="PGAP1_3rd"/>
    <property type="match status" value="1"/>
</dbReference>
<evidence type="ECO:0000256" key="8">
    <source>
        <dbReference type="ARBA" id="ARBA00022989"/>
    </source>
</evidence>
<dbReference type="InterPro" id="IPR029058">
    <property type="entry name" value="AB_hydrolase_fold"/>
</dbReference>
<evidence type="ECO:0000256" key="5">
    <source>
        <dbReference type="ARBA" id="ARBA00022801"/>
    </source>
</evidence>
<evidence type="ECO:0000256" key="9">
    <source>
        <dbReference type="ARBA" id="ARBA00023136"/>
    </source>
</evidence>
<organism evidence="12 13">
    <name type="scientific">Calicophoron daubneyi</name>
    <name type="common">Rumen fluke</name>
    <name type="synonym">Paramphistomum daubneyi</name>
    <dbReference type="NCBI Taxonomy" id="300641"/>
    <lineage>
        <taxon>Eukaryota</taxon>
        <taxon>Metazoa</taxon>
        <taxon>Spiralia</taxon>
        <taxon>Lophotrochozoa</taxon>
        <taxon>Platyhelminthes</taxon>
        <taxon>Trematoda</taxon>
        <taxon>Digenea</taxon>
        <taxon>Plagiorchiida</taxon>
        <taxon>Pronocephalata</taxon>
        <taxon>Paramphistomoidea</taxon>
        <taxon>Paramphistomidae</taxon>
        <taxon>Calicophoron</taxon>
    </lineage>
</organism>
<feature type="transmembrane region" description="Helical" evidence="10">
    <location>
        <begin position="949"/>
        <end position="972"/>
    </location>
</feature>
<feature type="transmembrane region" description="Helical" evidence="10">
    <location>
        <begin position="805"/>
        <end position="834"/>
    </location>
</feature>
<keyword evidence="3 10" id="KW-0813">Transport</keyword>
<evidence type="ECO:0000256" key="1">
    <source>
        <dbReference type="ARBA" id="ARBA00004477"/>
    </source>
</evidence>
<name>A0AAV2TCP1_CALDB</name>
<proteinExistence type="inferred from homology"/>
<evidence type="ECO:0000256" key="7">
    <source>
        <dbReference type="ARBA" id="ARBA00022927"/>
    </source>
</evidence>
<evidence type="ECO:0000256" key="3">
    <source>
        <dbReference type="ARBA" id="ARBA00022448"/>
    </source>
</evidence>
<comment type="similarity">
    <text evidence="2 10">Belongs to the GPI inositol-deacylase family.</text>
</comment>
<keyword evidence="5 10" id="KW-0378">Hydrolase</keyword>
<evidence type="ECO:0000256" key="6">
    <source>
        <dbReference type="ARBA" id="ARBA00022824"/>
    </source>
</evidence>
<dbReference type="Gene3D" id="3.40.50.1820">
    <property type="entry name" value="alpha/beta hydrolase"/>
    <property type="match status" value="1"/>
</dbReference>
<evidence type="ECO:0000256" key="10">
    <source>
        <dbReference type="RuleBase" id="RU365011"/>
    </source>
</evidence>
<comment type="subcellular location">
    <subcellularLocation>
        <location evidence="1">Endoplasmic reticulum membrane</location>
        <topology evidence="1">Multi-pass membrane protein</topology>
    </subcellularLocation>
</comment>
<accession>A0AAV2TCP1</accession>
<dbReference type="SUPFAM" id="SSF53474">
    <property type="entry name" value="alpha/beta-Hydrolases"/>
    <property type="match status" value="1"/>
</dbReference>
<dbReference type="PANTHER" id="PTHR15495">
    <property type="entry name" value="NEGATIVE REGULATOR OF VESICLE FORMATION-RELATED"/>
    <property type="match status" value="1"/>
</dbReference>
<dbReference type="Pfam" id="PF07819">
    <property type="entry name" value="PGAP1"/>
    <property type="match status" value="1"/>
</dbReference>
<feature type="transmembrane region" description="Helical" evidence="10">
    <location>
        <begin position="747"/>
        <end position="768"/>
    </location>
</feature>
<dbReference type="GO" id="GO:0006888">
    <property type="term" value="P:endoplasmic reticulum to Golgi vesicle-mediated transport"/>
    <property type="evidence" value="ECO:0007669"/>
    <property type="project" value="TreeGrafter"/>
</dbReference>
<dbReference type="InterPro" id="IPR012908">
    <property type="entry name" value="PGAP1-ab_dom-like"/>
</dbReference>
<evidence type="ECO:0000313" key="13">
    <source>
        <dbReference type="Proteomes" id="UP001497525"/>
    </source>
</evidence>
<dbReference type="Proteomes" id="UP001497525">
    <property type="component" value="Unassembled WGS sequence"/>
</dbReference>
<reference evidence="12" key="1">
    <citation type="submission" date="2024-06" db="EMBL/GenBank/DDBJ databases">
        <authorList>
            <person name="Liu X."/>
            <person name="Lenzi L."/>
            <person name="Haldenby T S."/>
            <person name="Uol C."/>
        </authorList>
    </citation>
    <scope>NUCLEOTIDE SEQUENCE</scope>
</reference>
<dbReference type="GO" id="GO:0050185">
    <property type="term" value="F:phosphatidylinositol deacylase activity"/>
    <property type="evidence" value="ECO:0007669"/>
    <property type="project" value="TreeGrafter"/>
</dbReference>
<dbReference type="InterPro" id="IPR039529">
    <property type="entry name" value="PGAP1/BST1"/>
</dbReference>
<evidence type="ECO:0000256" key="4">
    <source>
        <dbReference type="ARBA" id="ARBA00022692"/>
    </source>
</evidence>
<keyword evidence="8 10" id="KW-1133">Transmembrane helix</keyword>
<sequence length="1109" mass="124784">MRLSKDRLLLLTVYVTVSLLLVVSILDLRTVEQDRCKMSYMIYQPFLKMVPIPPSDDRLLNAYSVYYYCSGICHNLSSENAFPVLFLPGTGGSFKMVRSLASAQDYFESKFYFEFFAVDYAEESSGLNGELLDRQSAYLSRAIDGVLNLYRGFEHRPSSVIVVAHSMGGIVALNLLADAGFDRTKIRTLIFLSCPLLDPVLSFGPKMESIYRRVNFFLNDVAQDLSSPLVLVSLTGGSRDLLVADILGNVGFRRNGLNALWLSTSAVSRVWASCDHLSAVWCRQLMNSLTKLLFSMKAASPAVDQLDTPTRREIIRKLLITQPLPLTNSSPVVSFCDTKPGTLITKFPYMPWVFLTGQSRAYYAHSLGADGLFIKLGPFFRDPRERVFIMANQVQSNWIFLCSETGSDSVPLHDRDSCTYLTHLTDGISYTTWMPPSKSIFARGAAILSLPDVQCKPSPPLEGYFTGFPENGSYIVIANPAPVDDASEVEVIVETFSDPSDRIQIFSPDVLPWYPFSNTLYLTLNRTYHQYTSSAGHNEPFGSALHRVYFSKDRFLFSPSLPSPRLSVSVTCSQLMENHGMLTFSCPWDNHFSHVMIEPDRSTLFDIDVLSAPTGEIDEHDSLLVDFYLKPQCNYTLSVHYSLSHWIAKLLRLHWSHLFGLFSAHLVLEVILAASMIPSISVLAETLHSVQRARTRYIWRSFGQQKPSIRSMRFTHPADDSPSKSVTNHSIDHRASFEEARDDRPSYLWSFGFHIAIALFHFATFQLFTYPPSDWVRIQRYGQLGLRYAESTMPVGSRVPTRELVIAYFPLLIITLLAAVVSPLLLDFLGFLVFRSAIWTIKVSQSYYRWEYRHPQNGRTRTRAITLSFALLFGAFVCEALGTLILAGYLIFRTTILLADGGFSSPSSHTKTKSFENGYCLSDGVDHPKAVAKLIPRKMSLSKTRQGYGLHRVVSLALLLLSLLNIGSWICFWTRLKDWIYFGISSRELLLRAPLYQSNWPQLITLVALTAASWHIKPCPRCMAGSENHGGGFTDVRPKRSFLPLISFLLSFCLFICVTLLLYSVLSVSWIVFFTACGIELVLLVVCCHSFSPDCNARMCCNGGKPKIV</sequence>
<feature type="transmembrane region" description="Helical" evidence="10">
    <location>
        <begin position="869"/>
        <end position="892"/>
    </location>
</feature>
<comment type="caution">
    <text evidence="12">The sequence shown here is derived from an EMBL/GenBank/DDBJ whole genome shotgun (WGS) entry which is preliminary data.</text>
</comment>
<keyword evidence="4 10" id="KW-0812">Transmembrane</keyword>
<dbReference type="GO" id="GO:0015031">
    <property type="term" value="P:protein transport"/>
    <property type="evidence" value="ECO:0007669"/>
    <property type="project" value="UniProtKB-KW"/>
</dbReference>
<keyword evidence="7 10" id="KW-0653">Protein transport</keyword>
<keyword evidence="9 10" id="KW-0472">Membrane</keyword>
<evidence type="ECO:0000313" key="12">
    <source>
        <dbReference type="EMBL" id="CAL5133909.1"/>
    </source>
</evidence>
<keyword evidence="6 10" id="KW-0256">Endoplasmic reticulum</keyword>
<dbReference type="EMBL" id="CAXLJL010000163">
    <property type="protein sequence ID" value="CAL5133909.1"/>
    <property type="molecule type" value="Genomic_DNA"/>
</dbReference>
<dbReference type="AlphaFoldDB" id="A0AAV2TCP1"/>
<comment type="function">
    <text evidence="10">Involved in inositol deacylation of GPI-anchored proteins which plays important roles in the quality control and ER-associated degradation of GPI-anchored proteins.</text>
</comment>
<evidence type="ECO:0000256" key="2">
    <source>
        <dbReference type="ARBA" id="ARBA00006931"/>
    </source>
</evidence>
<protein>
    <recommendedName>
        <fullName evidence="10">GPI inositol-deacylase</fullName>
        <ecNumber evidence="10">3.1.-.-</ecNumber>
    </recommendedName>
</protein>
<evidence type="ECO:0000259" key="11">
    <source>
        <dbReference type="Pfam" id="PF07819"/>
    </source>
</evidence>